<dbReference type="GeneTree" id="ENSGT00940000162509"/>
<evidence type="ECO:0000256" key="2">
    <source>
        <dbReference type="ARBA" id="ARBA00022859"/>
    </source>
</evidence>
<dbReference type="InParanoid" id="A0A5F8H9J5"/>
<dbReference type="Proteomes" id="UP000002280">
    <property type="component" value="Chromosome 8"/>
</dbReference>
<dbReference type="GO" id="GO:0002376">
    <property type="term" value="P:immune system process"/>
    <property type="evidence" value="ECO:0007669"/>
    <property type="project" value="UniProtKB-KW"/>
</dbReference>
<keyword evidence="6" id="KW-1185">Reference proteome</keyword>
<keyword evidence="2" id="KW-0391">Immunity</keyword>
<evidence type="ECO:0000313" key="6">
    <source>
        <dbReference type="Proteomes" id="UP000002280"/>
    </source>
</evidence>
<dbReference type="SUPFAM" id="SSF48726">
    <property type="entry name" value="Immunoglobulin"/>
    <property type="match status" value="1"/>
</dbReference>
<dbReference type="PANTHER" id="PTHR23268:SF14">
    <property type="entry name" value="T CELL RECEPTOR BETA VARIABLE 12-3-RELATED"/>
    <property type="match status" value="1"/>
</dbReference>
<dbReference type="InterPro" id="IPR013783">
    <property type="entry name" value="Ig-like_fold"/>
</dbReference>
<dbReference type="AlphaFoldDB" id="A0A5F8H9J5"/>
<evidence type="ECO:0000256" key="3">
    <source>
        <dbReference type="SAM" id="SignalP"/>
    </source>
</evidence>
<dbReference type="GO" id="GO:0005886">
    <property type="term" value="C:plasma membrane"/>
    <property type="evidence" value="ECO:0000318"/>
    <property type="project" value="GO_Central"/>
</dbReference>
<dbReference type="SMART" id="SM00406">
    <property type="entry name" value="IGv"/>
    <property type="match status" value="1"/>
</dbReference>
<reference evidence="5" key="2">
    <citation type="submission" date="2025-08" db="UniProtKB">
        <authorList>
            <consortium name="Ensembl"/>
        </authorList>
    </citation>
    <scope>IDENTIFICATION</scope>
</reference>
<protein>
    <recommendedName>
        <fullName evidence="4">Ig-like domain-containing protein</fullName>
    </recommendedName>
</protein>
<dbReference type="FunCoup" id="A0A5F8H9J5">
    <property type="interactions" value="530"/>
</dbReference>
<dbReference type="InterPro" id="IPR036179">
    <property type="entry name" value="Ig-like_dom_sf"/>
</dbReference>
<keyword evidence="1 3" id="KW-0732">Signal</keyword>
<evidence type="ECO:0000313" key="5">
    <source>
        <dbReference type="Ensembl" id="ENSMODP00000055786.1"/>
    </source>
</evidence>
<dbReference type="Ensembl" id="ENSMODT00000088651.1">
    <property type="protein sequence ID" value="ENSMODP00000055786.1"/>
    <property type="gene ID" value="ENSMODG00000039644.1"/>
</dbReference>
<feature type="chain" id="PRO_5023892596" description="Ig-like domain-containing protein" evidence="3">
    <location>
        <begin position="22"/>
        <end position="122"/>
    </location>
</feature>
<dbReference type="GO" id="GO:0007166">
    <property type="term" value="P:cell surface receptor signaling pathway"/>
    <property type="evidence" value="ECO:0000318"/>
    <property type="project" value="GO_Central"/>
</dbReference>
<dbReference type="Gene3D" id="2.60.40.10">
    <property type="entry name" value="Immunoglobulins"/>
    <property type="match status" value="1"/>
</dbReference>
<dbReference type="OMA" id="QHMGHRA"/>
<dbReference type="InterPro" id="IPR013106">
    <property type="entry name" value="Ig_V-set"/>
</dbReference>
<dbReference type="InterPro" id="IPR007110">
    <property type="entry name" value="Ig-like_dom"/>
</dbReference>
<feature type="signal peptide" evidence="3">
    <location>
        <begin position="1"/>
        <end position="21"/>
    </location>
</feature>
<dbReference type="PANTHER" id="PTHR23268">
    <property type="entry name" value="T-CELL RECEPTOR BETA CHAIN"/>
    <property type="match status" value="1"/>
</dbReference>
<dbReference type="PROSITE" id="PS50835">
    <property type="entry name" value="IG_LIKE"/>
    <property type="match status" value="1"/>
</dbReference>
<evidence type="ECO:0000259" key="4">
    <source>
        <dbReference type="PROSITE" id="PS50835"/>
    </source>
</evidence>
<feature type="domain" description="Ig-like" evidence="4">
    <location>
        <begin position="21"/>
        <end position="122"/>
    </location>
</feature>
<accession>A0A5F8H9J5</accession>
<dbReference type="Pfam" id="PF07686">
    <property type="entry name" value="V-set"/>
    <property type="match status" value="1"/>
</dbReference>
<evidence type="ECO:0000256" key="1">
    <source>
        <dbReference type="ARBA" id="ARBA00022729"/>
    </source>
</evidence>
<organism evidence="5 6">
    <name type="scientific">Monodelphis domestica</name>
    <name type="common">Gray short-tailed opossum</name>
    <dbReference type="NCBI Taxonomy" id="13616"/>
    <lineage>
        <taxon>Eukaryota</taxon>
        <taxon>Metazoa</taxon>
        <taxon>Chordata</taxon>
        <taxon>Craniata</taxon>
        <taxon>Vertebrata</taxon>
        <taxon>Euteleostomi</taxon>
        <taxon>Mammalia</taxon>
        <taxon>Metatheria</taxon>
        <taxon>Didelphimorphia</taxon>
        <taxon>Didelphidae</taxon>
        <taxon>Monodelphis</taxon>
    </lineage>
</organism>
<reference evidence="5 6" key="1">
    <citation type="journal article" date="2007" name="Nature">
        <title>Genome of the marsupial Monodelphis domestica reveals innovation in non-coding sequences.</title>
        <authorList>
            <person name="Mikkelsen T.S."/>
            <person name="Wakefield M.J."/>
            <person name="Aken B."/>
            <person name="Amemiya C.T."/>
            <person name="Chang J.L."/>
            <person name="Duke S."/>
            <person name="Garber M."/>
            <person name="Gentles A.J."/>
            <person name="Goodstadt L."/>
            <person name="Heger A."/>
            <person name="Jurka J."/>
            <person name="Kamal M."/>
            <person name="Mauceli E."/>
            <person name="Searle S.M."/>
            <person name="Sharpe T."/>
            <person name="Baker M.L."/>
            <person name="Batzer M.A."/>
            <person name="Benos P.V."/>
            <person name="Belov K."/>
            <person name="Clamp M."/>
            <person name="Cook A."/>
            <person name="Cuff J."/>
            <person name="Das R."/>
            <person name="Davidow L."/>
            <person name="Deakin J.E."/>
            <person name="Fazzari M.J."/>
            <person name="Glass J.L."/>
            <person name="Grabherr M."/>
            <person name="Greally J.M."/>
            <person name="Gu W."/>
            <person name="Hore T.A."/>
            <person name="Huttley G.A."/>
            <person name="Kleber M."/>
            <person name="Jirtle R.L."/>
            <person name="Koina E."/>
            <person name="Lee J.T."/>
            <person name="Mahony S."/>
            <person name="Marra M.A."/>
            <person name="Miller R.D."/>
            <person name="Nicholls R.D."/>
            <person name="Oda M."/>
            <person name="Papenfuss A.T."/>
            <person name="Parra Z.E."/>
            <person name="Pollock D.D."/>
            <person name="Ray D.A."/>
            <person name="Schein J.E."/>
            <person name="Speed T.P."/>
            <person name="Thompson K."/>
            <person name="VandeBerg J.L."/>
            <person name="Wade C.M."/>
            <person name="Walker J.A."/>
            <person name="Waters P.D."/>
            <person name="Webber C."/>
            <person name="Weidman J.R."/>
            <person name="Xie X."/>
            <person name="Zody M.C."/>
            <person name="Baldwin J."/>
            <person name="Abdouelleil A."/>
            <person name="Abdulkadir J."/>
            <person name="Abebe A."/>
            <person name="Abera B."/>
            <person name="Abreu J."/>
            <person name="Acer S.C."/>
            <person name="Aftuck L."/>
            <person name="Alexander A."/>
            <person name="An P."/>
            <person name="Anderson E."/>
            <person name="Anderson S."/>
            <person name="Arachi H."/>
            <person name="Azer M."/>
            <person name="Bachantsang P."/>
            <person name="Barry A."/>
            <person name="Bayul T."/>
            <person name="Berlin A."/>
            <person name="Bessette D."/>
            <person name="Bloom T."/>
            <person name="Bloom T."/>
            <person name="Boguslavskiy L."/>
            <person name="Bonnet C."/>
            <person name="Boukhgalter B."/>
            <person name="Bourzgui I."/>
            <person name="Brown A."/>
            <person name="Cahill P."/>
            <person name="Channer S."/>
            <person name="Cheshatsang Y."/>
            <person name="Chuda L."/>
            <person name="Citroen M."/>
            <person name="Collymore A."/>
            <person name="Cooke P."/>
            <person name="Costello M."/>
            <person name="D'Aco K."/>
            <person name="Daza R."/>
            <person name="De Haan G."/>
            <person name="DeGray S."/>
            <person name="DeMaso C."/>
            <person name="Dhargay N."/>
            <person name="Dooley K."/>
            <person name="Dooley E."/>
            <person name="Doricent M."/>
            <person name="Dorje P."/>
            <person name="Dorjee K."/>
            <person name="Dupes A."/>
            <person name="Elong R."/>
            <person name="Falk J."/>
            <person name="Farina A."/>
            <person name="Faro S."/>
            <person name="Ferguson D."/>
            <person name="Fisher S."/>
            <person name="Foley C.D."/>
            <person name="Franke A."/>
            <person name="Friedrich D."/>
            <person name="Gadbois L."/>
            <person name="Gearin G."/>
            <person name="Gearin C.R."/>
            <person name="Giannoukos G."/>
            <person name="Goode T."/>
            <person name="Graham J."/>
            <person name="Grandbois E."/>
            <person name="Grewal S."/>
            <person name="Gyaltsen K."/>
            <person name="Hafez N."/>
            <person name="Hagos B."/>
            <person name="Hall J."/>
            <person name="Henson C."/>
            <person name="Hollinger A."/>
            <person name="Honan T."/>
            <person name="Huard M.D."/>
            <person name="Hughes L."/>
            <person name="Hurhula B."/>
            <person name="Husby M.E."/>
            <person name="Kamat A."/>
            <person name="Kanga B."/>
            <person name="Kashin S."/>
            <person name="Khazanovich D."/>
            <person name="Kisner P."/>
            <person name="Lance K."/>
            <person name="Lara M."/>
            <person name="Lee W."/>
            <person name="Lennon N."/>
            <person name="Letendre F."/>
            <person name="LeVine R."/>
            <person name="Lipovsky A."/>
            <person name="Liu X."/>
            <person name="Liu J."/>
            <person name="Liu S."/>
            <person name="Lokyitsang T."/>
            <person name="Lokyitsang Y."/>
            <person name="Lubonja R."/>
            <person name="Lui A."/>
            <person name="MacDonald P."/>
            <person name="Magnisalis V."/>
            <person name="Maru K."/>
            <person name="Matthews C."/>
            <person name="McCusker W."/>
            <person name="McDonough S."/>
            <person name="Mehta T."/>
            <person name="Meldrim J."/>
            <person name="Meneus L."/>
            <person name="Mihai O."/>
            <person name="Mihalev A."/>
            <person name="Mihova T."/>
            <person name="Mittelman R."/>
            <person name="Mlenga V."/>
            <person name="Montmayeur A."/>
            <person name="Mulrain L."/>
            <person name="Navidi A."/>
            <person name="Naylor J."/>
            <person name="Negash T."/>
            <person name="Nguyen T."/>
            <person name="Nguyen N."/>
            <person name="Nicol R."/>
            <person name="Norbu C."/>
            <person name="Norbu N."/>
            <person name="Novod N."/>
            <person name="O'Neill B."/>
            <person name="Osman S."/>
            <person name="Markiewicz E."/>
            <person name="Oyono O.L."/>
            <person name="Patti C."/>
            <person name="Phunkhang P."/>
            <person name="Pierre F."/>
            <person name="Priest M."/>
            <person name="Raghuraman S."/>
            <person name="Rege F."/>
            <person name="Reyes R."/>
            <person name="Rise C."/>
            <person name="Rogov P."/>
            <person name="Ross K."/>
            <person name="Ryan E."/>
            <person name="Settipalli S."/>
            <person name="Shea T."/>
            <person name="Sherpa N."/>
            <person name="Shi L."/>
            <person name="Shih D."/>
            <person name="Sparrow T."/>
            <person name="Spaulding J."/>
            <person name="Stalker J."/>
            <person name="Stange-Thomann N."/>
            <person name="Stavropoulos S."/>
            <person name="Stone C."/>
            <person name="Strader C."/>
            <person name="Tesfaye S."/>
            <person name="Thomson T."/>
            <person name="Thoulutsang Y."/>
            <person name="Thoulutsang D."/>
            <person name="Topham K."/>
            <person name="Topping I."/>
            <person name="Tsamla T."/>
            <person name="Vassiliev H."/>
            <person name="Vo A."/>
            <person name="Wangchuk T."/>
            <person name="Wangdi T."/>
            <person name="Weiand M."/>
            <person name="Wilkinson J."/>
            <person name="Wilson A."/>
            <person name="Yadav S."/>
            <person name="Young G."/>
            <person name="Yu Q."/>
            <person name="Zembek L."/>
            <person name="Zhong D."/>
            <person name="Zimmer A."/>
            <person name="Zwirko Z."/>
            <person name="Jaffe D.B."/>
            <person name="Alvarez P."/>
            <person name="Brockman W."/>
            <person name="Butler J."/>
            <person name="Chin C."/>
            <person name="Gnerre S."/>
            <person name="MacCallum I."/>
            <person name="Graves J.A."/>
            <person name="Ponting C.P."/>
            <person name="Breen M."/>
            <person name="Samollow P.B."/>
            <person name="Lander E.S."/>
            <person name="Lindblad-Toh K."/>
        </authorList>
    </citation>
    <scope>NUCLEOTIDE SEQUENCE [LARGE SCALE GENOMIC DNA]</scope>
</reference>
<dbReference type="Bgee" id="ENSMODG00000039644">
    <property type="expression patterns" value="Expressed in blood and 2 other cell types or tissues"/>
</dbReference>
<name>A0A5F8H9J5_MONDO</name>
<reference evidence="5" key="3">
    <citation type="submission" date="2025-09" db="UniProtKB">
        <authorList>
            <consortium name="Ensembl"/>
        </authorList>
    </citation>
    <scope>IDENTIFICATION</scope>
</reference>
<dbReference type="InterPro" id="IPR050413">
    <property type="entry name" value="TCR_beta_variable"/>
</dbReference>
<sequence length="122" mass="14182">MGNRFFCCVAIFLLGADLRKAEITQTPRYLVTKVKQEVTLRCQQNWGHNYMYWYQQEPQKELKLMFYFSYQTMASNESVPQRFKAAPPKNGVLTLPIHTVEAEDSVTYFCSSSKDTALQSHL</sequence>
<proteinExistence type="predicted"/>